<accession>A0ABQ7I2W5</accession>
<dbReference type="SUPFAM" id="SSF159468">
    <property type="entry name" value="AtpF-like"/>
    <property type="match status" value="1"/>
</dbReference>
<dbReference type="InterPro" id="IPR008218">
    <property type="entry name" value="ATPase_V1-cplx_f_g_su"/>
</dbReference>
<evidence type="ECO:0000256" key="2">
    <source>
        <dbReference type="ARBA" id="ARBA00022448"/>
    </source>
</evidence>
<sequence>MERLLVGIMGDEETIMGFLFTGLENSVDNPNMIIVNADTSDEDLNCAFDTLVSRPDISIIFICDFVAARLRKKIKYYQGVVPSILEIPSRTRMLDIEKEKLANK</sequence>
<comment type="similarity">
    <text evidence="1">Belongs to the V-ATPase F subunit family.</text>
</comment>
<organism evidence="5 6">
    <name type="scientific">Astathelohania contejeani</name>
    <dbReference type="NCBI Taxonomy" id="164912"/>
    <lineage>
        <taxon>Eukaryota</taxon>
        <taxon>Fungi</taxon>
        <taxon>Fungi incertae sedis</taxon>
        <taxon>Microsporidia</taxon>
        <taxon>Astathelohaniidae</taxon>
        <taxon>Astathelohania</taxon>
    </lineage>
</organism>
<dbReference type="PANTHER" id="PTHR13861:SF2">
    <property type="entry name" value="V-TYPE PROTON ATPASE SUBUNIT F"/>
    <property type="match status" value="1"/>
</dbReference>
<gene>
    <name evidence="5" type="primary">vatF</name>
    <name evidence="5" type="ORF">TCON_0069</name>
</gene>
<evidence type="ECO:0000256" key="1">
    <source>
        <dbReference type="ARBA" id="ARBA00010148"/>
    </source>
</evidence>
<keyword evidence="2" id="KW-0813">Transport</keyword>
<keyword evidence="3" id="KW-0375">Hydrogen ion transport</keyword>
<evidence type="ECO:0000256" key="4">
    <source>
        <dbReference type="ARBA" id="ARBA00023065"/>
    </source>
</evidence>
<evidence type="ECO:0000313" key="5">
    <source>
        <dbReference type="EMBL" id="KAF7684760.1"/>
    </source>
</evidence>
<reference evidence="5 6" key="1">
    <citation type="submission" date="2019-01" db="EMBL/GenBank/DDBJ databases">
        <title>Genomes sequencing and comparative genomics of infectious freshwater microsporidia, Cucumispora dikerogammari and Thelohania contejeani.</title>
        <authorList>
            <person name="Cormier A."/>
            <person name="Giraud I."/>
            <person name="Wattier R."/>
            <person name="Teixeira M."/>
            <person name="Grandjean F."/>
            <person name="Rigaud T."/>
            <person name="Cordaux R."/>
        </authorList>
    </citation>
    <scope>NUCLEOTIDE SEQUENCE [LARGE SCALE GENOMIC DNA]</scope>
    <source>
        <strain evidence="5">T1</strain>
        <tissue evidence="5">Spores</tissue>
    </source>
</reference>
<keyword evidence="4" id="KW-0406">Ion transport</keyword>
<dbReference type="InterPro" id="IPR036906">
    <property type="entry name" value="ATPase_V1_fsu_sf"/>
</dbReference>
<dbReference type="Pfam" id="PF01990">
    <property type="entry name" value="ATP-synt_F"/>
    <property type="match status" value="1"/>
</dbReference>
<evidence type="ECO:0000313" key="6">
    <source>
        <dbReference type="Proteomes" id="UP001516464"/>
    </source>
</evidence>
<comment type="caution">
    <text evidence="5">The sequence shown here is derived from an EMBL/GenBank/DDBJ whole genome shotgun (WGS) entry which is preliminary data.</text>
</comment>
<proteinExistence type="inferred from homology"/>
<dbReference type="EMBL" id="SBIQ01000002">
    <property type="protein sequence ID" value="KAF7684760.1"/>
    <property type="molecule type" value="Genomic_DNA"/>
</dbReference>
<dbReference type="Proteomes" id="UP001516464">
    <property type="component" value="Unassembled WGS sequence"/>
</dbReference>
<dbReference type="PANTHER" id="PTHR13861">
    <property type="entry name" value="VACUOLAR ATP SYNTHASE SUBUNIT F"/>
    <property type="match status" value="1"/>
</dbReference>
<evidence type="ECO:0000256" key="3">
    <source>
        <dbReference type="ARBA" id="ARBA00022781"/>
    </source>
</evidence>
<name>A0ABQ7I2W5_9MICR</name>
<dbReference type="Gene3D" id="3.40.50.10580">
    <property type="entry name" value="ATPase, V1 complex, subunit F"/>
    <property type="match status" value="1"/>
</dbReference>
<keyword evidence="6" id="KW-1185">Reference proteome</keyword>
<protein>
    <submittedName>
        <fullName evidence="5">V-type proton ATPase subunit F</fullName>
    </submittedName>
</protein>